<dbReference type="EMBL" id="LAZR01000031">
    <property type="protein sequence ID" value="KKO02294.1"/>
    <property type="molecule type" value="Genomic_DNA"/>
</dbReference>
<name>A0A0F9YCW5_9ZZZZ</name>
<evidence type="ECO:0000313" key="1">
    <source>
        <dbReference type="EMBL" id="KKO02294.1"/>
    </source>
</evidence>
<dbReference type="SUPFAM" id="SSF53795">
    <property type="entry name" value="PEP carboxykinase-like"/>
    <property type="match status" value="1"/>
</dbReference>
<organism evidence="1">
    <name type="scientific">marine sediment metagenome</name>
    <dbReference type="NCBI Taxonomy" id="412755"/>
    <lineage>
        <taxon>unclassified sequences</taxon>
        <taxon>metagenomes</taxon>
        <taxon>ecological metagenomes</taxon>
    </lineage>
</organism>
<dbReference type="Gene3D" id="3.40.50.300">
    <property type="entry name" value="P-loop containing nucleotide triphosphate hydrolases"/>
    <property type="match status" value="1"/>
</dbReference>
<evidence type="ECO:0008006" key="2">
    <source>
        <dbReference type="Google" id="ProtNLM"/>
    </source>
</evidence>
<proteinExistence type="predicted"/>
<accession>A0A0F9YCW5</accession>
<reference evidence="1" key="1">
    <citation type="journal article" date="2015" name="Nature">
        <title>Complex archaea that bridge the gap between prokaryotes and eukaryotes.</title>
        <authorList>
            <person name="Spang A."/>
            <person name="Saw J.H."/>
            <person name="Jorgensen S.L."/>
            <person name="Zaremba-Niedzwiedzka K."/>
            <person name="Martijn J."/>
            <person name="Lind A.E."/>
            <person name="van Eijk R."/>
            <person name="Schleper C."/>
            <person name="Guy L."/>
            <person name="Ettema T.J."/>
        </authorList>
    </citation>
    <scope>NUCLEOTIDE SEQUENCE</scope>
</reference>
<dbReference type="CDD" id="cd00267">
    <property type="entry name" value="ABC_ATPase"/>
    <property type="match status" value="1"/>
</dbReference>
<gene>
    <name evidence="1" type="ORF">LCGC14_0107090</name>
</gene>
<dbReference type="InterPro" id="IPR027417">
    <property type="entry name" value="P-loop_NTPase"/>
</dbReference>
<dbReference type="AlphaFoldDB" id="A0A0F9YCW5"/>
<comment type="caution">
    <text evidence="1">The sequence shown here is derived from an EMBL/GenBank/DDBJ whole genome shotgun (WGS) entry which is preliminary data.</text>
</comment>
<sequence length="343" mass="38259">MSDSRSSSTSDVSLSSGDFRQDELRLDSQCHPKERYYYSSYGFTIVSQIPLPELTPIDPCDQPDIEIVAGNVDQTLLKGRQVNRWLQMGEDQCQMWIEGIANYRVESGKRIVVDRRVKEPMTEAASPADVRVYLLGSALGVLAYQRGWLPLHINAVQAPSGAVWAFTGPSGAGKSTMGAWLNTRLGWPQITDDVAVVKPEDPEPLLYAGPRKIKLWKETMEALQIGMQGAQRDLSRADKFHIPVPNTSEAPPLAPLQHLVILERGADGSQPSLTEVFGDEAVVMLLDTLYRAEFGREFMSPDKIVQTCEKLAMKLHIYRFARPWGFDDMAENLAPILKKAKLD</sequence>
<protein>
    <recommendedName>
        <fullName evidence="2">HPr kinase/phosphorylase C-terminal domain-containing protein</fullName>
    </recommendedName>
</protein>